<proteinExistence type="predicted"/>
<feature type="chain" id="PRO_5008580635" evidence="1">
    <location>
        <begin position="21"/>
        <end position="148"/>
    </location>
</feature>
<organism evidence="2">
    <name type="scientific">Clastoptera arizonana</name>
    <name type="common">Arizona spittle bug</name>
    <dbReference type="NCBI Taxonomy" id="38151"/>
    <lineage>
        <taxon>Eukaryota</taxon>
        <taxon>Metazoa</taxon>
        <taxon>Ecdysozoa</taxon>
        <taxon>Arthropoda</taxon>
        <taxon>Hexapoda</taxon>
        <taxon>Insecta</taxon>
        <taxon>Pterygota</taxon>
        <taxon>Neoptera</taxon>
        <taxon>Paraneoptera</taxon>
        <taxon>Hemiptera</taxon>
        <taxon>Auchenorrhyncha</taxon>
        <taxon>Cercopoidea</taxon>
        <taxon>Clastopteridae</taxon>
        <taxon>Clastoptera</taxon>
    </lineage>
</organism>
<accession>A0A1B6CSX3</accession>
<dbReference type="EMBL" id="GEDC01020811">
    <property type="protein sequence ID" value="JAS16487.1"/>
    <property type="molecule type" value="Transcribed_RNA"/>
</dbReference>
<evidence type="ECO:0000256" key="1">
    <source>
        <dbReference type="SAM" id="SignalP"/>
    </source>
</evidence>
<protein>
    <submittedName>
        <fullName evidence="2">Uncharacterized protein</fullName>
    </submittedName>
</protein>
<gene>
    <name evidence="2" type="ORF">g.45256</name>
</gene>
<dbReference type="AlphaFoldDB" id="A0A1B6CSX3"/>
<name>A0A1B6CSX3_9HEMI</name>
<reference evidence="2" key="1">
    <citation type="submission" date="2015-12" db="EMBL/GenBank/DDBJ databases">
        <title>De novo transcriptome assembly of four potential Pierce s Disease insect vectors from Arizona vineyards.</title>
        <authorList>
            <person name="Tassone E.E."/>
        </authorList>
    </citation>
    <scope>NUCLEOTIDE SEQUENCE</scope>
</reference>
<feature type="signal peptide" evidence="1">
    <location>
        <begin position="1"/>
        <end position="20"/>
    </location>
</feature>
<keyword evidence="1" id="KW-0732">Signal</keyword>
<evidence type="ECO:0000313" key="2">
    <source>
        <dbReference type="EMBL" id="JAS16487.1"/>
    </source>
</evidence>
<sequence>MLKFSYIVFLNVAYTLLCEGSKNIDELANDAQIKVDEILVVGKILSDGLSNNMTDDFAAELISELQDYSKKCKEFITIATDMYNPLENLSVLCEKILVTYPLLTELNFDISACGSYYSVKDFRILKKEYSKAVKLIKQINAIKQRSSV</sequence>